<evidence type="ECO:0000256" key="1">
    <source>
        <dbReference type="SAM" id="SignalP"/>
    </source>
</evidence>
<feature type="signal peptide" evidence="1">
    <location>
        <begin position="1"/>
        <end position="19"/>
    </location>
</feature>
<feature type="domain" description="Sulfatase-modifying factor enzyme-like" evidence="2">
    <location>
        <begin position="54"/>
        <end position="350"/>
    </location>
</feature>
<proteinExistence type="predicted"/>
<dbReference type="InterPro" id="IPR016187">
    <property type="entry name" value="CTDL_fold"/>
</dbReference>
<organism evidence="3 4">
    <name type="scientific">Eiseniibacteriota bacterium</name>
    <dbReference type="NCBI Taxonomy" id="2212470"/>
    <lineage>
        <taxon>Bacteria</taxon>
        <taxon>Candidatus Eiseniibacteriota</taxon>
    </lineage>
</organism>
<feature type="chain" id="PRO_5036931993" evidence="1">
    <location>
        <begin position="20"/>
        <end position="354"/>
    </location>
</feature>
<dbReference type="Proteomes" id="UP000777784">
    <property type="component" value="Unassembled WGS sequence"/>
</dbReference>
<dbReference type="GO" id="GO:0120147">
    <property type="term" value="F:formylglycine-generating oxidase activity"/>
    <property type="evidence" value="ECO:0007669"/>
    <property type="project" value="TreeGrafter"/>
</dbReference>
<evidence type="ECO:0000313" key="4">
    <source>
        <dbReference type="Proteomes" id="UP000777784"/>
    </source>
</evidence>
<dbReference type="InterPro" id="IPR051043">
    <property type="entry name" value="Sulfatase_Mod_Factor_Kinase"/>
</dbReference>
<dbReference type="Gene3D" id="3.90.1580.10">
    <property type="entry name" value="paralog of FGE (formylglycine-generating enzyme)"/>
    <property type="match status" value="1"/>
</dbReference>
<dbReference type="AlphaFoldDB" id="A0A948RZ38"/>
<dbReference type="PANTHER" id="PTHR23150">
    <property type="entry name" value="SULFATASE MODIFYING FACTOR 1, 2"/>
    <property type="match status" value="1"/>
</dbReference>
<accession>A0A948RZ38</accession>
<dbReference type="EMBL" id="JAHJDP010000109">
    <property type="protein sequence ID" value="MBU2693051.1"/>
    <property type="molecule type" value="Genomic_DNA"/>
</dbReference>
<dbReference type="InterPro" id="IPR005532">
    <property type="entry name" value="SUMF_dom"/>
</dbReference>
<protein>
    <submittedName>
        <fullName evidence="3">Formylglycine-generating enzyme family protein</fullName>
    </submittedName>
</protein>
<dbReference type="SUPFAM" id="SSF56436">
    <property type="entry name" value="C-type lectin-like"/>
    <property type="match status" value="1"/>
</dbReference>
<dbReference type="Pfam" id="PF03781">
    <property type="entry name" value="FGE-sulfatase"/>
    <property type="match status" value="1"/>
</dbReference>
<reference evidence="3" key="1">
    <citation type="submission" date="2021-05" db="EMBL/GenBank/DDBJ databases">
        <title>Energy efficiency and biological interactions define the core microbiome of deep oligotrophic groundwater.</title>
        <authorList>
            <person name="Mehrshad M."/>
            <person name="Lopez-Fernandez M."/>
            <person name="Bell E."/>
            <person name="Bernier-Latmani R."/>
            <person name="Bertilsson S."/>
            <person name="Dopson M."/>
        </authorList>
    </citation>
    <scope>NUCLEOTIDE SEQUENCE</scope>
    <source>
        <strain evidence="3">Modern_marine.mb.64</strain>
    </source>
</reference>
<evidence type="ECO:0000259" key="2">
    <source>
        <dbReference type="Pfam" id="PF03781"/>
    </source>
</evidence>
<comment type="caution">
    <text evidence="3">The sequence shown here is derived from an EMBL/GenBank/DDBJ whole genome shotgun (WGS) entry which is preliminary data.</text>
</comment>
<sequence>MKRRICVILGLGLALSAAAGHGEWKMQIHSGATVDEYNVADIDSMTFTDSDIPIPGMVLVPAGVFIMGDGVSYCGIDQLQVTLTHDFLMDQTEVTNQEYMEALQWAYNNGYVTTTASAVLDNLDGSSVELLDLDQAACEIQFSAGTFYLRESPSSEAQNAYPGGYDPSVHPVIMVTWYGAARYCDWLSLQAGYPRAYEHSGNWTCNGGYPYGAQGFRLPTNAEQEYAEQYDDERIYPWGNEAPDCTRANYRTGSQSFCVGWTAPVGNYPAAPASLEIFDLAGNVLEWCNDWFVCDLGTTPLINPPGPTSGDGRVLRGGSWNTMSGSLACALRQYGLPTYQIFQAGFRTVKTVTP</sequence>
<gene>
    <name evidence="3" type="ORF">KJ970_19215</name>
</gene>
<dbReference type="PANTHER" id="PTHR23150:SF19">
    <property type="entry name" value="FORMYLGLYCINE-GENERATING ENZYME"/>
    <property type="match status" value="1"/>
</dbReference>
<keyword evidence="1" id="KW-0732">Signal</keyword>
<evidence type="ECO:0000313" key="3">
    <source>
        <dbReference type="EMBL" id="MBU2693051.1"/>
    </source>
</evidence>
<name>A0A948RZ38_UNCEI</name>
<dbReference type="InterPro" id="IPR042095">
    <property type="entry name" value="SUMF_sf"/>
</dbReference>